<protein>
    <submittedName>
        <fullName evidence="5">GNAT family N-acetyltransferase</fullName>
    </submittedName>
</protein>
<accession>A0A343JFK5</accession>
<evidence type="ECO:0000256" key="2">
    <source>
        <dbReference type="ARBA" id="ARBA00023315"/>
    </source>
</evidence>
<dbReference type="PROSITE" id="PS51186">
    <property type="entry name" value="GNAT"/>
    <property type="match status" value="1"/>
</dbReference>
<evidence type="ECO:0000259" key="4">
    <source>
        <dbReference type="PROSITE" id="PS51186"/>
    </source>
</evidence>
<dbReference type="OrthoDB" id="9801656at2"/>
<keyword evidence="1 5" id="KW-0808">Transferase</keyword>
<name>A0A343JFK5_9CLOT</name>
<dbReference type="Pfam" id="PF13302">
    <property type="entry name" value="Acetyltransf_3"/>
    <property type="match status" value="1"/>
</dbReference>
<dbReference type="InterPro" id="IPR016181">
    <property type="entry name" value="Acyl_CoA_acyltransferase"/>
</dbReference>
<dbReference type="GO" id="GO:0008999">
    <property type="term" value="F:protein-N-terminal-alanine acetyltransferase activity"/>
    <property type="evidence" value="ECO:0007669"/>
    <property type="project" value="TreeGrafter"/>
</dbReference>
<dbReference type="KEGG" id="cia:BEN51_12975"/>
<sequence>MNDNKTVTIELVKGTLSDYIVKDINNIFIGRFTIIEFDRDNKKCTVKFKFYRENKHDLLRETIESILKAIFKDNDIYKVNIYVNENIDYRAFLDLGFTLEGIFTENLFANGIFLDELSFGINRIEYNDINRRFLIDLKGRNINVRNFTPDAAKDLLDYYIRNEEHLRPYEPLRDKSFYTYETHKSMLLESYRQLMNGSAYDFGIYKDSYLIGKIKLSNIVNGVFKSGIIGYSIDKDFQGKGYMKEAVMLVAKYAKEELDLHRIEASVLVDNERSKGVLISCGFKEIGLNEKYLFINGAWRDHLTFYKILD</sequence>
<keyword evidence="6" id="KW-1185">Reference proteome</keyword>
<evidence type="ECO:0000256" key="1">
    <source>
        <dbReference type="ARBA" id="ARBA00022679"/>
    </source>
</evidence>
<dbReference type="PANTHER" id="PTHR43792:SF8">
    <property type="entry name" value="[RIBOSOMAL PROTEIN US5]-ALANINE N-ACETYLTRANSFERASE"/>
    <property type="match status" value="1"/>
</dbReference>
<dbReference type="GO" id="GO:0005737">
    <property type="term" value="C:cytoplasm"/>
    <property type="evidence" value="ECO:0007669"/>
    <property type="project" value="TreeGrafter"/>
</dbReference>
<dbReference type="EMBL" id="CP016786">
    <property type="protein sequence ID" value="ASW44313.1"/>
    <property type="molecule type" value="Genomic_DNA"/>
</dbReference>
<dbReference type="PANTHER" id="PTHR43792">
    <property type="entry name" value="GNAT FAMILY, PUTATIVE (AFU_ORTHOLOGUE AFUA_3G00765)-RELATED-RELATED"/>
    <property type="match status" value="1"/>
</dbReference>
<dbReference type="Proteomes" id="UP000264883">
    <property type="component" value="Chromosome"/>
</dbReference>
<evidence type="ECO:0000313" key="5">
    <source>
        <dbReference type="EMBL" id="ASW44313.1"/>
    </source>
</evidence>
<keyword evidence="2" id="KW-0012">Acyltransferase</keyword>
<evidence type="ECO:0000256" key="3">
    <source>
        <dbReference type="ARBA" id="ARBA00038502"/>
    </source>
</evidence>
<reference evidence="5 6" key="1">
    <citation type="submission" date="2016-08" db="EMBL/GenBank/DDBJ databases">
        <title>Complete Genome Sequence Of The Indigo Reducing Clostridium isatidis DSM15098.</title>
        <authorList>
            <person name="Little G.T."/>
            <person name="Minton N.P."/>
        </authorList>
    </citation>
    <scope>NUCLEOTIDE SEQUENCE [LARGE SCALE GENOMIC DNA]</scope>
    <source>
        <strain evidence="5 6">DSM 15098</strain>
    </source>
</reference>
<evidence type="ECO:0000313" key="6">
    <source>
        <dbReference type="Proteomes" id="UP000264883"/>
    </source>
</evidence>
<comment type="similarity">
    <text evidence="3">Belongs to the acetyltransferase family. RimJ subfamily.</text>
</comment>
<gene>
    <name evidence="5" type="ORF">BEN51_12975</name>
</gene>
<dbReference type="Gene3D" id="3.40.630.30">
    <property type="match status" value="2"/>
</dbReference>
<dbReference type="InterPro" id="IPR000182">
    <property type="entry name" value="GNAT_dom"/>
</dbReference>
<proteinExistence type="inferred from homology"/>
<dbReference type="RefSeq" id="WP_119866437.1">
    <property type="nucleotide sequence ID" value="NZ_CP016786.1"/>
</dbReference>
<feature type="domain" description="N-acetyltransferase" evidence="4">
    <location>
        <begin position="142"/>
        <end position="306"/>
    </location>
</feature>
<dbReference type="AlphaFoldDB" id="A0A343JFK5"/>
<organism evidence="5 6">
    <name type="scientific">Clostridium isatidis</name>
    <dbReference type="NCBI Taxonomy" id="182773"/>
    <lineage>
        <taxon>Bacteria</taxon>
        <taxon>Bacillati</taxon>
        <taxon>Bacillota</taxon>
        <taxon>Clostridia</taxon>
        <taxon>Eubacteriales</taxon>
        <taxon>Clostridiaceae</taxon>
        <taxon>Clostridium</taxon>
    </lineage>
</organism>
<dbReference type="InterPro" id="IPR051531">
    <property type="entry name" value="N-acetyltransferase"/>
</dbReference>
<dbReference type="SUPFAM" id="SSF55729">
    <property type="entry name" value="Acyl-CoA N-acyltransferases (Nat)"/>
    <property type="match status" value="2"/>
</dbReference>